<evidence type="ECO:0000313" key="3">
    <source>
        <dbReference type="EMBL" id="SHF17613.1"/>
    </source>
</evidence>
<dbReference type="Pfam" id="PF07593">
    <property type="entry name" value="UnbV_ASPIC"/>
    <property type="match status" value="1"/>
</dbReference>
<reference evidence="3 4" key="1">
    <citation type="submission" date="2016-11" db="EMBL/GenBank/DDBJ databases">
        <authorList>
            <person name="Jaros S."/>
            <person name="Januszkiewicz K."/>
            <person name="Wedrychowicz H."/>
        </authorList>
    </citation>
    <scope>NUCLEOTIDE SEQUENCE [LARGE SCALE GENOMIC DNA]</scope>
    <source>
        <strain evidence="3 4">DSM 26897</strain>
    </source>
</reference>
<keyword evidence="1" id="KW-0732">Signal</keyword>
<dbReference type="SUPFAM" id="SSF69318">
    <property type="entry name" value="Integrin alpha N-terminal domain"/>
    <property type="match status" value="2"/>
</dbReference>
<dbReference type="EMBL" id="FQUO01000005">
    <property type="protein sequence ID" value="SHF17613.1"/>
    <property type="molecule type" value="Genomic_DNA"/>
</dbReference>
<protein>
    <submittedName>
        <fullName evidence="3">Repeat domain-containing protein</fullName>
    </submittedName>
</protein>
<dbReference type="InterPro" id="IPR013517">
    <property type="entry name" value="FG-GAP"/>
</dbReference>
<dbReference type="STRING" id="1302690.BUE76_21695"/>
<dbReference type="InterPro" id="IPR011519">
    <property type="entry name" value="UnbV_ASPIC"/>
</dbReference>
<dbReference type="InterPro" id="IPR028994">
    <property type="entry name" value="Integrin_alpha_N"/>
</dbReference>
<dbReference type="Pfam" id="PF13517">
    <property type="entry name" value="FG-GAP_3"/>
    <property type="match status" value="6"/>
</dbReference>
<sequence>MKPSVPGAVRILFTLCIFTLFACQQKKTLFTLVDPGDSGVSFANKLQERKLFGILYFLYYYNGGGVATGDINNDGLTDIYFTANSRGNNKLYLNKGNFQFEDITAKAGVAGGSDWCSGVTMADVNGDGLLDIYVSSVSGMRDLKGRNELFINNGKGSFTERAKEYGLDFSGFSSQAAFFDYDHDGDLDCYLVNQSHHPHANIVDTSFRKGYDSLSGDRLYRNDGPLGKITPGDVHANRKVGAANSPSTGGNRRLGAKLGGEAVFVDVSKQAGIFQSSLGYGLGLAIADLNNDGWEDIYVGNDFHENDYYYVNNGDGTFRESGAQHFKHYSRFSMGNDAADYNNDGQLDLITVDMLPPDEKTLKTYGSDENPDIYNVKLLMNGYQHQYSRNVLQRNNGNGSSFSDVALQSGVAATDWSWAPLFADFDNDGNKDLFISSGIVKRPVDLDYVRFVSDLQVRKGMNQTDKYDQAAIEKMPGGDTHPFLFKGDGSGGFAEMDTAWGTAGMKGCYNGAAYADLDNDGDLDMVVNAIDAPAVLMRNDAPATNHLAIQFKGDGGNTMGLGARAYVFAGGSMQYQQLVLTRGFQSSVAPVLHFGLGAHTKADSVVVVWPGQRYQVLRDVAANKTLTAVQANAAGVFEINRFVPSPASFLTPVTDSLVRWKHAENPFVDVNVQYLVPHALSSRGPKLAVADVNGDGLDDFYAGGAKDQAGVLMLGRIGGDFVAVKIPVFEADRYSEDVAALFTDVNGDNFPDLVVASGGNELLAADPRLWDRLYLNDGKGGFAKSKGLPFISSNKSCVAAADVDGDGDRDLFLGVLANSVAYGVPQTSVLLLNDGKGNFTKAEGRMPLQNIGMVTAARFADVDGNKLPDLVLAGEWMPLTIMLNKGGRFERSTIPASSGWWQSLYVGDVNGDGFLDILAGNWGLNNKFQSRKDGKLSLYVSDFDRNGSTDQLLAYSIKGKEYPFLAKDETERALPVLKKHYLLYAEYAGEEMKDVFYGFVDQVEPLRVEQLASVVCLGNGKGGFSMQALPAELQLAPIFSFAPLGGNRYVAGGNFYDVIPYEGRYDGQPLALFQFAGNKVLYLHQPDLFHLSGQVRDLQWVNRKGDSVLAIARNNQPLVFYRGN</sequence>
<organism evidence="3 4">
    <name type="scientific">Cnuella takakiae</name>
    <dbReference type="NCBI Taxonomy" id="1302690"/>
    <lineage>
        <taxon>Bacteria</taxon>
        <taxon>Pseudomonadati</taxon>
        <taxon>Bacteroidota</taxon>
        <taxon>Chitinophagia</taxon>
        <taxon>Chitinophagales</taxon>
        <taxon>Chitinophagaceae</taxon>
        <taxon>Cnuella</taxon>
    </lineage>
</organism>
<proteinExistence type="predicted"/>
<dbReference type="OrthoDB" id="600363at2"/>
<feature type="domain" description="ASPIC/UnbV" evidence="2">
    <location>
        <begin position="560"/>
        <end position="627"/>
    </location>
</feature>
<evidence type="ECO:0000256" key="1">
    <source>
        <dbReference type="ARBA" id="ARBA00022729"/>
    </source>
</evidence>
<evidence type="ECO:0000313" key="4">
    <source>
        <dbReference type="Proteomes" id="UP000184368"/>
    </source>
</evidence>
<name>A0A1M4ZHV3_9BACT</name>
<dbReference type="Proteomes" id="UP000184368">
    <property type="component" value="Unassembled WGS sequence"/>
</dbReference>
<keyword evidence="4" id="KW-1185">Reference proteome</keyword>
<dbReference type="InterPro" id="IPR027039">
    <property type="entry name" value="Crtac1"/>
</dbReference>
<dbReference type="PANTHER" id="PTHR16026">
    <property type="entry name" value="CARTILAGE ACIDIC PROTEIN 1"/>
    <property type="match status" value="1"/>
</dbReference>
<dbReference type="RefSeq" id="WP_073042013.1">
    <property type="nucleotide sequence ID" value="NZ_FQUO01000005.1"/>
</dbReference>
<dbReference type="AlphaFoldDB" id="A0A1M4ZHV3"/>
<dbReference type="PANTHER" id="PTHR16026:SF0">
    <property type="entry name" value="CARTILAGE ACIDIC PROTEIN 1"/>
    <property type="match status" value="1"/>
</dbReference>
<dbReference type="PROSITE" id="PS51257">
    <property type="entry name" value="PROKAR_LIPOPROTEIN"/>
    <property type="match status" value="1"/>
</dbReference>
<dbReference type="Gene3D" id="2.130.10.130">
    <property type="entry name" value="Integrin alpha, N-terminal"/>
    <property type="match status" value="3"/>
</dbReference>
<gene>
    <name evidence="3" type="ORF">SAMN05444008_105228</name>
</gene>
<evidence type="ECO:0000259" key="2">
    <source>
        <dbReference type="Pfam" id="PF07593"/>
    </source>
</evidence>
<accession>A0A1M4ZHV3</accession>